<feature type="region of interest" description="Disordered" evidence="1">
    <location>
        <begin position="1075"/>
        <end position="1147"/>
    </location>
</feature>
<comment type="caution">
    <text evidence="3">The sequence shown here is derived from an EMBL/GenBank/DDBJ whole genome shotgun (WGS) entry which is preliminary data.</text>
</comment>
<feature type="region of interest" description="Disordered" evidence="1">
    <location>
        <begin position="179"/>
        <end position="199"/>
    </location>
</feature>
<organism evidence="3 4">
    <name type="scientific">Cloeon dipterum</name>
    <dbReference type="NCBI Taxonomy" id="197152"/>
    <lineage>
        <taxon>Eukaryota</taxon>
        <taxon>Metazoa</taxon>
        <taxon>Ecdysozoa</taxon>
        <taxon>Arthropoda</taxon>
        <taxon>Hexapoda</taxon>
        <taxon>Insecta</taxon>
        <taxon>Pterygota</taxon>
        <taxon>Palaeoptera</taxon>
        <taxon>Ephemeroptera</taxon>
        <taxon>Pisciforma</taxon>
        <taxon>Baetidae</taxon>
        <taxon>Cloeon</taxon>
    </lineage>
</organism>
<dbReference type="OrthoDB" id="7765355at2759"/>
<evidence type="ECO:0000313" key="3">
    <source>
        <dbReference type="EMBL" id="CAB3383897.1"/>
    </source>
</evidence>
<feature type="transmembrane region" description="Helical" evidence="2">
    <location>
        <begin position="63"/>
        <end position="89"/>
    </location>
</feature>
<keyword evidence="2" id="KW-0472">Membrane</keyword>
<evidence type="ECO:0000256" key="1">
    <source>
        <dbReference type="SAM" id="MobiDB-lite"/>
    </source>
</evidence>
<sequence>MFLTTFAFAQRRSLTPITASKYRGHKKQEDVYCLHCDANSSSPDGLIKSDAMIEAMRHRPRSALALAFLLGLVISYLINFFLTLCYIALLGGSCALTIGIRRLGIGRQQIFDVLHLPTGARDLINDVLPAAAKDQTYRFQQREALDSFKFVGADLFDMSSGGSSSSPINQMRTRTEQLASPNRQQGKFARMQPSTPGPALSTTRFRSNLNFILDAEVNSPGFTNRVVNYHRQENVSQDSPISPRTQIGEFRNIKLHQESPPTRKMNLSSQVGLPLIISSPVSPPNIYSQCLPPEDKSNQTEPSPSVLEALKEISRKRISNEDPRVPPVAKRYKNDFINSVAEFPAVIKETTSPAPKTVSKRGREHIEVTPEQSQSKSKQARVAKCNEIEASLSSSRMYQEQRATAKKRRATATPQQEPQSKTIKTDELLEKTPEQAAVVVQEDKSSPRPLFNVTTSAEPKPSSDTPKRKIISEEIYSPIKLQEKGKASKLLSQRELREKKLREFYEQLKDYQEPEVVEVEKTQGQTPVSTPAAVTSAITSMSSATTVTTSIQGPMVSSVSPMFKSAPITQQAASTSTGLTTAAVSPATTAPVSEKQAATVSAPAPSFSLSAKTDALKTIAPPAFNFSSNTAAATTSAPNFSFGSNTKPVVTTSAQPTFSFGSTLSTTAAAPVEAPAAPNFNFSSISATPASTTSTVPALFTATTTSAAPALFSASTTATPAFGTSTTSAFAFGGTTATTFGAQTTTLPSFGAASTTSSSVSITSGFGVTTTTASTPAFGTTSTTTPAFGSFGSSSAPLAFPAPNTAAPATFGAPSTTASAAFGASTTAAPASFGASTVATFGATTTAAPAFGAPATTAPPAFGAGTTTAPLGFGAATTAAPPAFGAATTAALPAFGAATTAAPPAFGTSIFGAAATTTTTASSTFGSAFSSSTAFSSGAASPFGGGAADSKPAGFGAFKPTAGTTAAAPTPSFSFNPVPTTTTGGIFGNSFSATQNNTSSSIFGSSAPASSGFGKPPELAPLPTNFKFGGDKTDTSPAAAASIFGVPPTQNPFGGGGSTNTAPAAFSFGQTAQPAAPAFNAAPSTGAFGFGTSSTQQQQQQQSHQPGAFGFSAAQPAQFQSNQPQPGVFTLGTSGNRRPALQARRRR</sequence>
<dbReference type="EMBL" id="CADEPI010000329">
    <property type="protein sequence ID" value="CAB3383897.1"/>
    <property type="molecule type" value="Genomic_DNA"/>
</dbReference>
<feature type="compositionally biased region" description="Low complexity" evidence="1">
    <location>
        <begin position="1075"/>
        <end position="1105"/>
    </location>
</feature>
<feature type="region of interest" description="Disordered" evidence="1">
    <location>
        <begin position="352"/>
        <end position="423"/>
    </location>
</feature>
<name>A0A8S1DSU3_9INSE</name>
<dbReference type="Proteomes" id="UP000494165">
    <property type="component" value="Unassembled WGS sequence"/>
</dbReference>
<accession>A0A8S1DSU3</accession>
<evidence type="ECO:0000313" key="4">
    <source>
        <dbReference type="Proteomes" id="UP000494165"/>
    </source>
</evidence>
<feature type="region of interest" description="Disordered" evidence="1">
    <location>
        <begin position="439"/>
        <end position="466"/>
    </location>
</feature>
<reference evidence="3 4" key="1">
    <citation type="submission" date="2020-04" db="EMBL/GenBank/DDBJ databases">
        <authorList>
            <person name="Alioto T."/>
            <person name="Alioto T."/>
            <person name="Gomez Garrido J."/>
        </authorList>
    </citation>
    <scope>NUCLEOTIDE SEQUENCE [LARGE SCALE GENOMIC DNA]</scope>
</reference>
<proteinExistence type="predicted"/>
<dbReference type="AlphaFoldDB" id="A0A8S1DSU3"/>
<protein>
    <submittedName>
        <fullName evidence="3">Uncharacterized protein</fullName>
    </submittedName>
</protein>
<gene>
    <name evidence="3" type="ORF">CLODIP_2_CD07163</name>
</gene>
<keyword evidence="4" id="KW-1185">Reference proteome</keyword>
<feature type="compositionally biased region" description="Polar residues" evidence="1">
    <location>
        <begin position="1115"/>
        <end position="1136"/>
    </location>
</feature>
<feature type="compositionally biased region" description="Low complexity" evidence="1">
    <location>
        <begin position="1137"/>
        <end position="1147"/>
    </location>
</feature>
<keyword evidence="2" id="KW-0812">Transmembrane</keyword>
<evidence type="ECO:0000256" key="2">
    <source>
        <dbReference type="SAM" id="Phobius"/>
    </source>
</evidence>
<keyword evidence="2" id="KW-1133">Transmembrane helix</keyword>